<keyword evidence="2" id="KW-1133">Transmembrane helix</keyword>
<dbReference type="Proteomes" id="UP000198736">
    <property type="component" value="Unassembled WGS sequence"/>
</dbReference>
<evidence type="ECO:0000313" key="5">
    <source>
        <dbReference type="Proteomes" id="UP000198736"/>
    </source>
</evidence>
<evidence type="ECO:0000259" key="3">
    <source>
        <dbReference type="Pfam" id="PF01710"/>
    </source>
</evidence>
<protein>
    <submittedName>
        <fullName evidence="4">Transposase</fullName>
    </submittedName>
</protein>
<evidence type="ECO:0000256" key="2">
    <source>
        <dbReference type="SAM" id="Phobius"/>
    </source>
</evidence>
<dbReference type="SUPFAM" id="SSF46689">
    <property type="entry name" value="Homeodomain-like"/>
    <property type="match status" value="1"/>
</dbReference>
<organism evidence="4 5">
    <name type="scientific">Candidatus Nitrospira nitrificans</name>
    <dbReference type="NCBI Taxonomy" id="1742973"/>
    <lineage>
        <taxon>Bacteria</taxon>
        <taxon>Pseudomonadati</taxon>
        <taxon>Nitrospirota</taxon>
        <taxon>Nitrospiria</taxon>
        <taxon>Nitrospirales</taxon>
        <taxon>Nitrospiraceae</taxon>
        <taxon>Nitrospira</taxon>
    </lineage>
</organism>
<feature type="transmembrane region" description="Helical" evidence="2">
    <location>
        <begin position="34"/>
        <end position="54"/>
    </location>
</feature>
<keyword evidence="2" id="KW-0812">Transmembrane</keyword>
<accession>A0A0S4LPJ6</accession>
<dbReference type="InterPro" id="IPR010266">
    <property type="entry name" value="NnrS"/>
</dbReference>
<evidence type="ECO:0000313" key="4">
    <source>
        <dbReference type="EMBL" id="CUS39436.1"/>
    </source>
</evidence>
<dbReference type="AlphaFoldDB" id="A0A0S4LPJ6"/>
<feature type="transmembrane region" description="Helical" evidence="2">
    <location>
        <begin position="74"/>
        <end position="97"/>
    </location>
</feature>
<dbReference type="EMBL" id="CZPZ01000034">
    <property type="protein sequence ID" value="CUS39436.1"/>
    <property type="molecule type" value="Genomic_DNA"/>
</dbReference>
<keyword evidence="2" id="KW-0472">Membrane</keyword>
<feature type="domain" description="Transposase Synechocystis PCC 6803" evidence="3">
    <location>
        <begin position="107"/>
        <end position="211"/>
    </location>
</feature>
<reference evidence="5" key="1">
    <citation type="submission" date="2015-10" db="EMBL/GenBank/DDBJ databases">
        <authorList>
            <person name="Luecker S."/>
            <person name="Luecker S."/>
        </authorList>
    </citation>
    <scope>NUCLEOTIDE SEQUENCE [LARGE SCALE GENOMIC DNA]</scope>
</reference>
<dbReference type="Pfam" id="PF01710">
    <property type="entry name" value="HTH_Tnp_IS630"/>
    <property type="match status" value="1"/>
</dbReference>
<keyword evidence="5" id="KW-1185">Reference proteome</keyword>
<feature type="region of interest" description="Disordered" evidence="1">
    <location>
        <begin position="214"/>
        <end position="240"/>
    </location>
</feature>
<dbReference type="STRING" id="1742973.COMA2_70150"/>
<dbReference type="InterPro" id="IPR002622">
    <property type="entry name" value="Transposase_14"/>
</dbReference>
<dbReference type="InterPro" id="IPR009057">
    <property type="entry name" value="Homeodomain-like_sf"/>
</dbReference>
<evidence type="ECO:0000256" key="1">
    <source>
        <dbReference type="SAM" id="MobiDB-lite"/>
    </source>
</evidence>
<dbReference type="Pfam" id="PF05940">
    <property type="entry name" value="NnrS"/>
    <property type="match status" value="1"/>
</dbReference>
<name>A0A0S4LPJ6_9BACT</name>
<proteinExistence type="predicted"/>
<gene>
    <name evidence="4" type="ORF">COMA2_70150</name>
</gene>
<sequence>MVGRPAAAEQQEDDEPTFPRYAGPAFLSYGFRPFFLGAAVFTGLAVLAWVALFAGRVSADFLYTPREWHVHEMLFGYLPALIAGFLLWLSPQLLIAIDGRHVRSCGMRCSTDLRQRVVEFVRGGGSKAEAARRFKVGEASVYRWLKPGGLTYQRPGPRRARKLDWEQLRRHVEAQPDQTQAERARQFQVSRHCIWNALRKLGVTRKKKTGLFRTRPAPTKTVPPPSRAVRAPWQTPRVHR</sequence>